<reference evidence="3" key="1">
    <citation type="submission" date="2021-01" db="EMBL/GenBank/DDBJ databases">
        <authorList>
            <person name="Corre E."/>
            <person name="Pelletier E."/>
            <person name="Niang G."/>
            <person name="Scheremetjew M."/>
            <person name="Finn R."/>
            <person name="Kale V."/>
            <person name="Holt S."/>
            <person name="Cochrane G."/>
            <person name="Meng A."/>
            <person name="Brown T."/>
            <person name="Cohen L."/>
        </authorList>
    </citation>
    <scope>NUCLEOTIDE SEQUENCE</scope>
    <source>
        <strain evidence="3">CCMP3105</strain>
    </source>
</reference>
<gene>
    <name evidence="3" type="ORF">AMON00008_LOCUS31858</name>
</gene>
<keyword evidence="2" id="KW-0472">Membrane</keyword>
<keyword evidence="2" id="KW-1133">Transmembrane helix</keyword>
<feature type="region of interest" description="Disordered" evidence="1">
    <location>
        <begin position="116"/>
        <end position="156"/>
    </location>
</feature>
<accession>A0A7S4R8R5</accession>
<feature type="compositionally biased region" description="Basic and acidic residues" evidence="1">
    <location>
        <begin position="327"/>
        <end position="361"/>
    </location>
</feature>
<feature type="region of interest" description="Disordered" evidence="1">
    <location>
        <begin position="63"/>
        <end position="93"/>
    </location>
</feature>
<evidence type="ECO:0000313" key="3">
    <source>
        <dbReference type="EMBL" id="CAE4606965.1"/>
    </source>
</evidence>
<protein>
    <submittedName>
        <fullName evidence="3">Uncharacterized protein</fullName>
    </submittedName>
</protein>
<dbReference type="EMBL" id="HBNR01045774">
    <property type="protein sequence ID" value="CAE4606965.1"/>
    <property type="molecule type" value="Transcribed_RNA"/>
</dbReference>
<organism evidence="3">
    <name type="scientific">Alexandrium monilatum</name>
    <dbReference type="NCBI Taxonomy" id="311494"/>
    <lineage>
        <taxon>Eukaryota</taxon>
        <taxon>Sar</taxon>
        <taxon>Alveolata</taxon>
        <taxon>Dinophyceae</taxon>
        <taxon>Gonyaulacales</taxon>
        <taxon>Pyrocystaceae</taxon>
        <taxon>Alexandrium</taxon>
    </lineage>
</organism>
<sequence length="380" mass="41329">MAGFERMLASKEAVFGVGGLVVALALVPNTLVRLLLLTLAVALLGLGACVLVAELQWAAASRRGGGTKDASAQKQVPDSAEGTPPGGARAEEAATRPNWRVVSVYGVKIRVQEDGSDPVLVSDQGTGQSLFPAPPDDVSSTEAPTESSDPDDEPTPPLTLSFMRFERLLHKASGKPELCCTWLVGGGFVSSDMEAALDYLDRFLRHRDTQKGFAVTFDLREMGVPSLTALRRFAQFSEECSRRERWRQLIFCVKFVISGGPTYSVAKGVLSLWLLLRPPPARTYLLTDPCQSEEDAIYWEPADNPGSVQAHLQDDKVPEAEGAEGTRCCEKPSEQAEAPSEEKPSEAEEEAQPRDGAEAARVQRELDRYLKFVTVAKHRS</sequence>
<keyword evidence="2" id="KW-0812">Transmembrane</keyword>
<evidence type="ECO:0000256" key="2">
    <source>
        <dbReference type="SAM" id="Phobius"/>
    </source>
</evidence>
<feature type="transmembrane region" description="Helical" evidence="2">
    <location>
        <begin position="34"/>
        <end position="53"/>
    </location>
</feature>
<feature type="transmembrane region" description="Helical" evidence="2">
    <location>
        <begin position="12"/>
        <end position="28"/>
    </location>
</feature>
<name>A0A7S4R8R5_9DINO</name>
<proteinExistence type="predicted"/>
<evidence type="ECO:0000256" key="1">
    <source>
        <dbReference type="SAM" id="MobiDB-lite"/>
    </source>
</evidence>
<feature type="region of interest" description="Disordered" evidence="1">
    <location>
        <begin position="319"/>
        <end position="361"/>
    </location>
</feature>
<dbReference type="AlphaFoldDB" id="A0A7S4R8R5"/>